<proteinExistence type="predicted"/>
<comment type="caution">
    <text evidence="1">The sequence shown here is derived from an EMBL/GenBank/DDBJ whole genome shotgun (WGS) entry which is preliminary data.</text>
</comment>
<gene>
    <name evidence="1" type="ORF">VAMP_315n2</name>
</gene>
<accession>A0ABS5QMB3</accession>
<reference evidence="1 2" key="1">
    <citation type="journal article" date="2021" name="Nat. Commun.">
        <title>Reductive evolution and unique predatory mode in the CPR bacterium Vampirococcus lugosii.</title>
        <authorList>
            <person name="Moreira D."/>
            <person name="Zivanovic Y."/>
            <person name="Lopez-Archilla A.I."/>
            <person name="Iniesto M."/>
            <person name="Lopez-Garcia P."/>
        </authorList>
    </citation>
    <scope>NUCLEOTIDE SEQUENCE [LARGE SCALE GENOMIC DNA]</scope>
    <source>
        <strain evidence="1">Chiprana</strain>
    </source>
</reference>
<dbReference type="Proteomes" id="UP000680365">
    <property type="component" value="Unassembled WGS sequence"/>
</dbReference>
<name>A0ABS5QMB3_9BACT</name>
<dbReference type="RefSeq" id="WP_213349786.1">
    <property type="nucleotide sequence ID" value="NZ_JAEDAM010000076.1"/>
</dbReference>
<evidence type="ECO:0000313" key="1">
    <source>
        <dbReference type="EMBL" id="MBS8122345.1"/>
    </source>
</evidence>
<sequence length="344" mass="40616">MKEIDDLLFLIYKLGNSFNEFISLPRNYSYNNIVDIIKEGTDKGIEFFDIRFICIKSKNKIVDIIKDKNALNNFSEEYIVFLEKIDFLLNNQNTGSYEYDIRNYIDTIHYIGVKGALNSYYEGGGYTNFGPYIWQNSKLMIDKLRGKELDKKLFDIDILDKLLLHVKKRIFTEIVKSSLETVIVSPSYFNINSFLSNIDDKQNLLDESDSEYEELINKQIIIVLDKFRAMIPLITYYNIFKKYTTNLVNDDDFLDLLKIFKNNFETSYHGFPDIDTFINENLSIKDILAKFENGSIKYPDTKELKIIIDITFEVIRKRDNQKSLNDYLKLNEEIIRLKEEMNIK</sequence>
<keyword evidence="2" id="KW-1185">Reference proteome</keyword>
<protein>
    <submittedName>
        <fullName evidence="1">Uncharacterized protein</fullName>
    </submittedName>
</protein>
<organism evidence="1 2">
    <name type="scientific">Candidatus Vampirococcus lugosii</name>
    <dbReference type="NCBI Taxonomy" id="2789015"/>
    <lineage>
        <taxon>Bacteria</taxon>
        <taxon>Candidatus Absconditibacteriota</taxon>
        <taxon>Vampirococcus</taxon>
    </lineage>
</organism>
<evidence type="ECO:0000313" key="2">
    <source>
        <dbReference type="Proteomes" id="UP000680365"/>
    </source>
</evidence>
<dbReference type="EMBL" id="JAEDAM010000076">
    <property type="protein sequence ID" value="MBS8122345.1"/>
    <property type="molecule type" value="Genomic_DNA"/>
</dbReference>